<dbReference type="AlphaFoldDB" id="A0A1G8W870"/>
<gene>
    <name evidence="2" type="ORF">SAMN05216243_0619</name>
</gene>
<dbReference type="GO" id="GO:0006635">
    <property type="term" value="P:fatty acid beta-oxidation"/>
    <property type="evidence" value="ECO:0007669"/>
    <property type="project" value="TreeGrafter"/>
</dbReference>
<dbReference type="OrthoDB" id="9787660at2"/>
<accession>A0A1G8W870</accession>
<dbReference type="GO" id="GO:0016829">
    <property type="term" value="F:lyase activity"/>
    <property type="evidence" value="ECO:0007669"/>
    <property type="project" value="UniProtKB-KW"/>
</dbReference>
<sequence>MSFETIEYQVEKENYAHIRLNRPERRNAVSIKMTEELEAAVELAEKETFIKCLVISSTGSNVFCAGGDLRDLHSDLTKEEAFQLLNRMRQLLYRLFTFPLPTICVLNGDGFGGGCEIASACDERISHSGTRFGYIQSTLGITPGWGGGALLYQRISPDNAYHWLVTGEIYGTAELSRIGWLHRIVDQEEMARPQVLLDAYLNKSSRLLRLLKKQYMDNINLTRLKDKMKQEVKNCASLWDSVEHVNAVEAFLHHSKK</sequence>
<dbReference type="RefSeq" id="WP_093210943.1">
    <property type="nucleotide sequence ID" value="NZ_FNFL01000001.1"/>
</dbReference>
<dbReference type="PANTHER" id="PTHR11941">
    <property type="entry name" value="ENOYL-COA HYDRATASE-RELATED"/>
    <property type="match status" value="1"/>
</dbReference>
<dbReference type="SUPFAM" id="SSF52096">
    <property type="entry name" value="ClpP/crotonase"/>
    <property type="match status" value="1"/>
</dbReference>
<dbReference type="Pfam" id="PF00378">
    <property type="entry name" value="ECH_1"/>
    <property type="match status" value="1"/>
</dbReference>
<proteinExistence type="predicted"/>
<organism evidence="2 3">
    <name type="scientific">Sediminibacillus albus</name>
    <dbReference type="NCBI Taxonomy" id="407036"/>
    <lineage>
        <taxon>Bacteria</taxon>
        <taxon>Bacillati</taxon>
        <taxon>Bacillota</taxon>
        <taxon>Bacilli</taxon>
        <taxon>Bacillales</taxon>
        <taxon>Bacillaceae</taxon>
        <taxon>Sediminibacillus</taxon>
    </lineage>
</organism>
<reference evidence="2 3" key="1">
    <citation type="submission" date="2016-10" db="EMBL/GenBank/DDBJ databases">
        <authorList>
            <person name="de Groot N.N."/>
        </authorList>
    </citation>
    <scope>NUCLEOTIDE SEQUENCE [LARGE SCALE GENOMIC DNA]</scope>
    <source>
        <strain evidence="2 3">CGMCC 1.6502</strain>
    </source>
</reference>
<evidence type="ECO:0000313" key="3">
    <source>
        <dbReference type="Proteomes" id="UP000198694"/>
    </source>
</evidence>
<dbReference type="InterPro" id="IPR001753">
    <property type="entry name" value="Enoyl-CoA_hydra/iso"/>
</dbReference>
<keyword evidence="3" id="KW-1185">Reference proteome</keyword>
<keyword evidence="1" id="KW-0456">Lyase</keyword>
<dbReference type="Proteomes" id="UP000198694">
    <property type="component" value="Unassembled WGS sequence"/>
</dbReference>
<dbReference type="EMBL" id="FNFL01000001">
    <property type="protein sequence ID" value="SDJ74469.1"/>
    <property type="molecule type" value="Genomic_DNA"/>
</dbReference>
<evidence type="ECO:0000313" key="2">
    <source>
        <dbReference type="EMBL" id="SDJ74469.1"/>
    </source>
</evidence>
<dbReference type="InterPro" id="IPR029045">
    <property type="entry name" value="ClpP/crotonase-like_dom_sf"/>
</dbReference>
<dbReference type="CDD" id="cd06558">
    <property type="entry name" value="crotonase-like"/>
    <property type="match status" value="1"/>
</dbReference>
<name>A0A1G8W870_9BACI</name>
<evidence type="ECO:0000256" key="1">
    <source>
        <dbReference type="ARBA" id="ARBA00023239"/>
    </source>
</evidence>
<dbReference type="STRING" id="407036.SAMN05216243_0619"/>
<dbReference type="GO" id="GO:0005829">
    <property type="term" value="C:cytosol"/>
    <property type="evidence" value="ECO:0007669"/>
    <property type="project" value="TreeGrafter"/>
</dbReference>
<protein>
    <submittedName>
        <fullName evidence="2">Enoyl-CoA hydratase/carnithine racemase</fullName>
    </submittedName>
</protein>
<dbReference type="PANTHER" id="PTHR11941:SF27">
    <property type="entry name" value="ETHYLMALONYL-COA DECARBOXYLASE"/>
    <property type="match status" value="1"/>
</dbReference>
<dbReference type="Gene3D" id="3.90.226.10">
    <property type="entry name" value="2-enoyl-CoA Hydratase, Chain A, domain 1"/>
    <property type="match status" value="1"/>
</dbReference>